<organism evidence="2">
    <name type="scientific">Triatoma infestans</name>
    <name type="common">Assassin bug</name>
    <dbReference type="NCBI Taxonomy" id="30076"/>
    <lineage>
        <taxon>Eukaryota</taxon>
        <taxon>Metazoa</taxon>
        <taxon>Ecdysozoa</taxon>
        <taxon>Arthropoda</taxon>
        <taxon>Hexapoda</taxon>
        <taxon>Insecta</taxon>
        <taxon>Pterygota</taxon>
        <taxon>Neoptera</taxon>
        <taxon>Paraneoptera</taxon>
        <taxon>Hemiptera</taxon>
        <taxon>Heteroptera</taxon>
        <taxon>Panheteroptera</taxon>
        <taxon>Cimicomorpha</taxon>
        <taxon>Reduviidae</taxon>
        <taxon>Triatominae</taxon>
        <taxon>Triatoma</taxon>
    </lineage>
</organism>
<protein>
    <submittedName>
        <fullName evidence="2">Putative secreted protein</fullName>
    </submittedName>
</protein>
<dbReference type="AlphaFoldDB" id="A0A023EY55"/>
<feature type="region of interest" description="Disordered" evidence="1">
    <location>
        <begin position="60"/>
        <end position="81"/>
    </location>
</feature>
<sequence>MYVVCSQGVYLLHAVTCGIATLRVTTAQYSMHFARTVQNTLKLDTLNVLKTRTNTVHKLGSPSLTNWPKPTEKEGISSMVA</sequence>
<name>A0A023EY55_TRIIF</name>
<evidence type="ECO:0000313" key="2">
    <source>
        <dbReference type="EMBL" id="JAC14260.1"/>
    </source>
</evidence>
<accession>A0A023EY55</accession>
<proteinExistence type="evidence at transcript level"/>
<evidence type="ECO:0000256" key="1">
    <source>
        <dbReference type="SAM" id="MobiDB-lite"/>
    </source>
</evidence>
<feature type="non-terminal residue" evidence="2">
    <location>
        <position position="81"/>
    </location>
</feature>
<dbReference type="EMBL" id="GBBI01004452">
    <property type="protein sequence ID" value="JAC14260.1"/>
    <property type="molecule type" value="mRNA"/>
</dbReference>
<reference evidence="2" key="1">
    <citation type="journal article" date="2014" name="PLoS Negl. Trop. Dis.">
        <title>An updated insight into the Sialotranscriptome of Triatoma infestans: developmental stage and geographic variations.</title>
        <authorList>
            <person name="Schwarz A."/>
            <person name="Medrano-Mercado N."/>
            <person name="Schaub G.A."/>
            <person name="Struchiner C.J."/>
            <person name="Bargues M.D."/>
            <person name="Levy M.Z."/>
            <person name="Ribeiro J.M."/>
        </authorList>
    </citation>
    <scope>NUCLEOTIDE SEQUENCE</scope>
    <source>
        <strain evidence="2">Chile</strain>
        <tissue evidence="2">Salivary glands</tissue>
    </source>
</reference>